<evidence type="ECO:0000313" key="7">
    <source>
        <dbReference type="EMBL" id="KKM46299.1"/>
    </source>
</evidence>
<dbReference type="CDD" id="cd01167">
    <property type="entry name" value="bac_FRK"/>
    <property type="match status" value="1"/>
</dbReference>
<evidence type="ECO:0000259" key="6">
    <source>
        <dbReference type="Pfam" id="PF00294"/>
    </source>
</evidence>
<dbReference type="PANTHER" id="PTHR43085">
    <property type="entry name" value="HEXOKINASE FAMILY MEMBER"/>
    <property type="match status" value="1"/>
</dbReference>
<evidence type="ECO:0000313" key="9">
    <source>
        <dbReference type="Proteomes" id="UP000052979"/>
    </source>
</evidence>
<organism evidence="7 9">
    <name type="scientific">Rathayibacter toxicus</name>
    <dbReference type="NCBI Taxonomy" id="145458"/>
    <lineage>
        <taxon>Bacteria</taxon>
        <taxon>Bacillati</taxon>
        <taxon>Actinomycetota</taxon>
        <taxon>Actinomycetes</taxon>
        <taxon>Micrococcales</taxon>
        <taxon>Microbacteriaceae</taxon>
        <taxon>Rathayibacter</taxon>
    </lineage>
</organism>
<keyword evidence="4 8" id="KW-0418">Kinase</keyword>
<dbReference type="Pfam" id="PF00294">
    <property type="entry name" value="PfkB"/>
    <property type="match status" value="1"/>
</dbReference>
<sequence>MVSPDDRESAAPQVLVIGEALIDIIERDGVETEHVGGSPANVALTLARLGRDVVLVTDIADDARGRRIVEHLGDSGVRVLRGTAERTSTARAVLRDDGSAEYVFDLSWNPPTVDPSAATHVHTGSIALYREPGGSALVEVLEALPTGVTASIDANIRPALVGQHAAALARFERMAASCEIVKLSDEDAAWLYPTASLDDVVTRLLALGAQLAVVTRGEDGLLLASPAARVMVPAANIVVADTIGAGDSAMGAILDEAFRQGLGVRDGLLLEESALRAIGRWAARVAGVTTSRAGANPPRPTEL</sequence>
<dbReference type="STRING" id="145458.APU90_02990"/>
<comment type="similarity">
    <text evidence="1">Belongs to the carbohydrate kinase PfkB family.</text>
</comment>
<dbReference type="EMBL" id="LBFI01000024">
    <property type="protein sequence ID" value="KKM46299.1"/>
    <property type="molecule type" value="Genomic_DNA"/>
</dbReference>
<dbReference type="InterPro" id="IPR050306">
    <property type="entry name" value="PfkB_Carbo_kinase"/>
</dbReference>
<dbReference type="PANTHER" id="PTHR43085:SF1">
    <property type="entry name" value="PSEUDOURIDINE KINASE-RELATED"/>
    <property type="match status" value="1"/>
</dbReference>
<evidence type="ECO:0000256" key="2">
    <source>
        <dbReference type="ARBA" id="ARBA00022679"/>
    </source>
</evidence>
<dbReference type="SUPFAM" id="SSF53613">
    <property type="entry name" value="Ribokinase-like"/>
    <property type="match status" value="1"/>
</dbReference>
<keyword evidence="5" id="KW-0067">ATP-binding</keyword>
<dbReference type="EMBL" id="PSWU01000004">
    <property type="protein sequence ID" value="PPI16430.1"/>
    <property type="molecule type" value="Genomic_DNA"/>
</dbReference>
<keyword evidence="3" id="KW-0547">Nucleotide-binding</keyword>
<accession>A0A0U1PUI1</accession>
<keyword evidence="9" id="KW-1185">Reference proteome</keyword>
<feature type="domain" description="Carbohydrate kinase PfkB" evidence="6">
    <location>
        <begin position="13"/>
        <end position="301"/>
    </location>
</feature>
<protein>
    <submittedName>
        <fullName evidence="8">Carbohydrate kinase</fullName>
    </submittedName>
</protein>
<dbReference type="GeneID" id="93667671"/>
<evidence type="ECO:0000256" key="5">
    <source>
        <dbReference type="ARBA" id="ARBA00022840"/>
    </source>
</evidence>
<reference evidence="8 10" key="2">
    <citation type="submission" date="2018-02" db="EMBL/GenBank/DDBJ databases">
        <title>Bacteriophage NCPPB3778 and a type I-E CRISPR drive the evolution of the US Biological Select Agent, Rathayibacter toxicus.</title>
        <authorList>
            <person name="Davis E.W.II."/>
            <person name="Tabima J.F."/>
            <person name="Weisberg A.J."/>
            <person name="Lopes L.D."/>
            <person name="Wiseman M.S."/>
            <person name="Wiseman M.S."/>
            <person name="Pupko T."/>
            <person name="Belcher M.S."/>
            <person name="Sechler A.J."/>
            <person name="Tancos M.A."/>
            <person name="Schroeder B.K."/>
            <person name="Murray T.D."/>
            <person name="Luster D.G."/>
            <person name="Schneider W.L."/>
            <person name="Rogers E."/>
            <person name="Andreote F.D."/>
            <person name="Grunwald N.J."/>
            <person name="Putnam M.L."/>
            <person name="Chang J.H."/>
        </authorList>
    </citation>
    <scope>NUCLEOTIDE SEQUENCE [LARGE SCALE GENOMIC DNA]</scope>
    <source>
        <strain evidence="8 10">FH99</strain>
    </source>
</reference>
<dbReference type="OrthoDB" id="9795789at2"/>
<evidence type="ECO:0000256" key="3">
    <source>
        <dbReference type="ARBA" id="ARBA00022741"/>
    </source>
</evidence>
<dbReference type="PATRIC" id="fig|145458.8.peg.1021"/>
<reference evidence="7 9" key="1">
    <citation type="submission" date="2015-04" db="EMBL/GenBank/DDBJ databases">
        <title>Draft genome sequence of Rathayibacter toxicus strain FH-142 (AKA 70134 or CS 32), a Western Australian isolate.</title>
        <authorList>
            <consortium name="Consortium for Microbial Forensics and Genomics (microFORGE)"/>
            <person name="Knight B.M."/>
            <person name="Roberts D.P."/>
            <person name="Lin D."/>
            <person name="Hari K."/>
            <person name="Fletcher J."/>
            <person name="Melcher U."/>
            <person name="Blagden T."/>
            <person name="Luster D.G."/>
            <person name="Sechler A.J."/>
            <person name="Schneider W.L."/>
            <person name="Winegar R.A."/>
        </authorList>
    </citation>
    <scope>NUCLEOTIDE SEQUENCE [LARGE SCALE GENOMIC DNA]</scope>
    <source>
        <strain evidence="7 9">FH142</strain>
    </source>
</reference>
<keyword evidence="2" id="KW-0808">Transferase</keyword>
<dbReference type="KEGG" id="rtc:APU90_02990"/>
<dbReference type="InterPro" id="IPR029056">
    <property type="entry name" value="Ribokinase-like"/>
</dbReference>
<proteinExistence type="inferred from homology"/>
<dbReference type="RefSeq" id="WP_042733910.1">
    <property type="nucleotide sequence ID" value="NZ_CP010848.1"/>
</dbReference>
<dbReference type="InterPro" id="IPR002173">
    <property type="entry name" value="Carboh/pur_kinase_PfkB_CS"/>
</dbReference>
<evidence type="ECO:0000256" key="4">
    <source>
        <dbReference type="ARBA" id="ARBA00022777"/>
    </source>
</evidence>
<dbReference type="AlphaFoldDB" id="A0A0U1PUI1"/>
<dbReference type="InterPro" id="IPR011611">
    <property type="entry name" value="PfkB_dom"/>
</dbReference>
<evidence type="ECO:0000313" key="10">
    <source>
        <dbReference type="Proteomes" id="UP000237966"/>
    </source>
</evidence>
<dbReference type="Proteomes" id="UP000052979">
    <property type="component" value="Unassembled WGS sequence"/>
</dbReference>
<evidence type="ECO:0000313" key="8">
    <source>
        <dbReference type="EMBL" id="PPI16430.1"/>
    </source>
</evidence>
<dbReference type="GO" id="GO:0005524">
    <property type="term" value="F:ATP binding"/>
    <property type="evidence" value="ECO:0007669"/>
    <property type="project" value="UniProtKB-KW"/>
</dbReference>
<dbReference type="GO" id="GO:0016301">
    <property type="term" value="F:kinase activity"/>
    <property type="evidence" value="ECO:0007669"/>
    <property type="project" value="UniProtKB-KW"/>
</dbReference>
<name>A0A0U1PUI1_9MICO</name>
<dbReference type="Proteomes" id="UP000237966">
    <property type="component" value="Unassembled WGS sequence"/>
</dbReference>
<dbReference type="eggNOG" id="COG0524">
    <property type="taxonomic scope" value="Bacteria"/>
</dbReference>
<dbReference type="PROSITE" id="PS00584">
    <property type="entry name" value="PFKB_KINASES_2"/>
    <property type="match status" value="1"/>
</dbReference>
<comment type="caution">
    <text evidence="7">The sequence shown here is derived from an EMBL/GenBank/DDBJ whole genome shotgun (WGS) entry which is preliminary data.</text>
</comment>
<evidence type="ECO:0000256" key="1">
    <source>
        <dbReference type="ARBA" id="ARBA00010688"/>
    </source>
</evidence>
<dbReference type="Gene3D" id="3.40.1190.20">
    <property type="match status" value="1"/>
</dbReference>
<gene>
    <name evidence="8" type="ORF">C5C51_03255</name>
    <name evidence="7" type="ORF">VT73_04500</name>
</gene>